<comment type="caution">
    <text evidence="1">The sequence shown here is derived from an EMBL/GenBank/DDBJ whole genome shotgun (WGS) entry which is preliminary data.</text>
</comment>
<evidence type="ECO:0000313" key="2">
    <source>
        <dbReference type="Proteomes" id="UP000836387"/>
    </source>
</evidence>
<sequence length="767" mass="87590">MASNLEVDDTWMWHPEFKEDRKDTAGLFVHFRRSVYIGGERPGHTTLHITADTRYKLYVNGVSVMYGPVKGDENLWFYDEIDVAPYLKKGKNDILVVVLRFFHATRYATSFPRLPSGGLRILVPEPTLPWQKDLRSGEFWETVIDPGRILRIDEPEDDFLHVYEQIKRLQDVELEWVPAKLLRYHVTTGNVTPWKLSPRMIPHLEIQKGVLEAVNNVKSSLTTAVWEEWLQSLSTQPSCIKLPPGSSHRVDFEVPHHMTAFPSFRFRRQIAGSGSMTILYAESYENTPSFIPYLRHKNHRQDTTKTLFGPRDIYQFQGHGKAGVLITGGEKFEVFTPFHFRTFRFIQLQIDVGEEELVLEDITLHKANYPLNIQGNVSASSNDAQTKDLWDISVRTLVNCMHDCYEDCPFYEQLQYAMDVRSSALFTYYASGDDRLARQAIMQIYNSFDPAVGLTGSRAPSHNDQYIPHFSLFWICMLHDHLQHFGDRAFLKPFSSIVDAVLAYFDQRIDKSYGLKAAHLMIALKRPALAEEYVGRATNSITSIRSHCFDGQLFTDGLAASVDPKLDYSEHNQLWAVLSGAAEGDAAVQLMTRVLSPGAELIKTSIAMSFYKLRALSHVGGTLYGDYFHEFWTPWRDQISKGLTTWEEDDVSQRSDCHAWGSSPIYEFMAEVAGIRPRDHGWATIEFQPRVNLFSQFKATVPFPMTDGKPGGLTHVTWEEVIPGRKRVELELDVPDSRAVPVWINLPSVEPFVTDGKKSSLTFIIEE</sequence>
<proteinExistence type="predicted"/>
<reference evidence="1" key="2">
    <citation type="submission" date="2021-10" db="EMBL/GenBank/DDBJ databases">
        <authorList>
            <person name="Piombo E."/>
        </authorList>
    </citation>
    <scope>NUCLEOTIDE SEQUENCE</scope>
</reference>
<dbReference type="Proteomes" id="UP000836387">
    <property type="component" value="Unassembled WGS sequence"/>
</dbReference>
<name>A0ACA9U912_BIOOC</name>
<protein>
    <submittedName>
        <fullName evidence="1">Uncharacterized protein</fullName>
    </submittedName>
</protein>
<dbReference type="EMBL" id="CADEHS020000055">
    <property type="protein sequence ID" value="CAG9949173.1"/>
    <property type="molecule type" value="Genomic_DNA"/>
</dbReference>
<organism evidence="1 2">
    <name type="scientific">Clonostachys rosea f. rosea IK726</name>
    <dbReference type="NCBI Taxonomy" id="1349383"/>
    <lineage>
        <taxon>Eukaryota</taxon>
        <taxon>Fungi</taxon>
        <taxon>Dikarya</taxon>
        <taxon>Ascomycota</taxon>
        <taxon>Pezizomycotina</taxon>
        <taxon>Sordariomycetes</taxon>
        <taxon>Hypocreomycetidae</taxon>
        <taxon>Hypocreales</taxon>
        <taxon>Bionectriaceae</taxon>
        <taxon>Clonostachys</taxon>
    </lineage>
</organism>
<gene>
    <name evidence="1" type="ORF">CRV2_00014478</name>
</gene>
<reference evidence="1" key="1">
    <citation type="submission" date="2020-04" db="EMBL/GenBank/DDBJ databases">
        <authorList>
            <person name="Broberg M."/>
        </authorList>
    </citation>
    <scope>NUCLEOTIDE SEQUENCE</scope>
</reference>
<evidence type="ECO:0000313" key="1">
    <source>
        <dbReference type="EMBL" id="CAG9949173.1"/>
    </source>
</evidence>
<keyword evidence="2" id="KW-1185">Reference proteome</keyword>
<accession>A0ACA9U912</accession>